<evidence type="ECO:0000256" key="3">
    <source>
        <dbReference type="ARBA" id="ARBA00023015"/>
    </source>
</evidence>
<dbReference type="CDD" id="cd00130">
    <property type="entry name" value="PAS"/>
    <property type="match status" value="1"/>
</dbReference>
<dbReference type="GO" id="GO:0005829">
    <property type="term" value="C:cytosol"/>
    <property type="evidence" value="ECO:0007669"/>
    <property type="project" value="TreeGrafter"/>
</dbReference>
<dbReference type="SUPFAM" id="SSF55785">
    <property type="entry name" value="PYP-like sensor domain (PAS domain)"/>
    <property type="match status" value="1"/>
</dbReference>
<feature type="domain" description="PAS" evidence="9">
    <location>
        <begin position="141"/>
        <end position="213"/>
    </location>
</feature>
<sequence length="420" mass="49981">MKENFLKELTIICAEDSNTIRSFMQEHMGKAFKNFYALKDGQKALEFYKILRLKNIKIDAIISDIHMPNMDGIELLKEIRKLDEKIPFIFTTAYLEKEYLLEAIKLQATEYIIKPIDIDSAIKKIEKECRFIKQQETIEKQKKELERYLEVIDTVANISKTDLHGNITYVNENFCNVSKYKKEELIGKPHSIVRHPDTPIEVFKEMWHTISLGKVWKGKIKNRAKDDSSYFVNTTIIPQYDEDGENIVEYIAIRFVITDEENERREFKKRVMHNMSESRKEKKKHEEYIKELESKIENQKREKGNKILENKLSSEKRKIEKLNSQILFYEEEMKILNEKTENIIAISNEKLKETYSYAKDLKNTNLQLNFDIKKVSMELKDKNRELIKIQNRVVEQNKIIENLRDVIEHREAQLSEKKKS</sequence>
<accession>A0A4Q0Y6V8</accession>
<evidence type="ECO:0000259" key="9">
    <source>
        <dbReference type="PROSITE" id="PS50112"/>
    </source>
</evidence>
<proteinExistence type="predicted"/>
<dbReference type="Proteomes" id="UP000290172">
    <property type="component" value="Unassembled WGS sequence"/>
</dbReference>
<dbReference type="Gene3D" id="3.40.50.2300">
    <property type="match status" value="1"/>
</dbReference>
<dbReference type="PROSITE" id="PS50112">
    <property type="entry name" value="PAS"/>
    <property type="match status" value="1"/>
</dbReference>
<dbReference type="GO" id="GO:0006355">
    <property type="term" value="P:regulation of DNA-templated transcription"/>
    <property type="evidence" value="ECO:0007669"/>
    <property type="project" value="TreeGrafter"/>
</dbReference>
<feature type="coiled-coil region" evidence="7">
    <location>
        <begin position="275"/>
        <end position="339"/>
    </location>
</feature>
<evidence type="ECO:0000256" key="5">
    <source>
        <dbReference type="ARBA" id="ARBA00023163"/>
    </source>
</evidence>
<feature type="modified residue" description="4-aspartylphosphate" evidence="6">
    <location>
        <position position="64"/>
    </location>
</feature>
<dbReference type="Pfam" id="PF00072">
    <property type="entry name" value="Response_reg"/>
    <property type="match status" value="1"/>
</dbReference>
<dbReference type="InterPro" id="IPR001789">
    <property type="entry name" value="Sig_transdc_resp-reg_receiver"/>
</dbReference>
<evidence type="ECO:0000259" key="8">
    <source>
        <dbReference type="PROSITE" id="PS50110"/>
    </source>
</evidence>
<evidence type="ECO:0000256" key="1">
    <source>
        <dbReference type="ARBA" id="ARBA00022553"/>
    </source>
</evidence>
<keyword evidence="3" id="KW-0805">Transcription regulation</keyword>
<name>A0A4Q0Y6V8_9BACT</name>
<keyword evidence="4" id="KW-0238">DNA-binding</keyword>
<dbReference type="InterPro" id="IPR011006">
    <property type="entry name" value="CheY-like_superfamily"/>
</dbReference>
<dbReference type="SMART" id="SM00448">
    <property type="entry name" value="REC"/>
    <property type="match status" value="1"/>
</dbReference>
<keyword evidence="7" id="KW-0175">Coiled coil</keyword>
<keyword evidence="2" id="KW-0902">Two-component regulatory system</keyword>
<evidence type="ECO:0000313" key="10">
    <source>
        <dbReference type="EMBL" id="RXJ65937.1"/>
    </source>
</evidence>
<feature type="domain" description="Response regulatory" evidence="8">
    <location>
        <begin position="10"/>
        <end position="129"/>
    </location>
</feature>
<dbReference type="GO" id="GO:0000156">
    <property type="term" value="F:phosphorelay response regulator activity"/>
    <property type="evidence" value="ECO:0007669"/>
    <property type="project" value="TreeGrafter"/>
</dbReference>
<reference evidence="10 11" key="1">
    <citation type="submission" date="2017-10" db="EMBL/GenBank/DDBJ databases">
        <title>Genomics of the genus Arcobacter.</title>
        <authorList>
            <person name="Perez-Cataluna A."/>
            <person name="Figueras M.J."/>
        </authorList>
    </citation>
    <scope>NUCLEOTIDE SEQUENCE [LARGE SCALE GENOMIC DNA]</scope>
    <source>
        <strain evidence="10 11">CECT 8993</strain>
    </source>
</reference>
<dbReference type="AlphaFoldDB" id="A0A4Q0Y6V8"/>
<dbReference type="GO" id="GO:0032993">
    <property type="term" value="C:protein-DNA complex"/>
    <property type="evidence" value="ECO:0007669"/>
    <property type="project" value="TreeGrafter"/>
</dbReference>
<comment type="caution">
    <text evidence="10">The sequence shown here is derived from an EMBL/GenBank/DDBJ whole genome shotgun (WGS) entry which is preliminary data.</text>
</comment>
<dbReference type="Gene3D" id="3.30.450.20">
    <property type="entry name" value="PAS domain"/>
    <property type="match status" value="1"/>
</dbReference>
<dbReference type="SMART" id="SM00091">
    <property type="entry name" value="PAS"/>
    <property type="match status" value="1"/>
</dbReference>
<dbReference type="PANTHER" id="PTHR48111">
    <property type="entry name" value="REGULATOR OF RPOS"/>
    <property type="match status" value="1"/>
</dbReference>
<gene>
    <name evidence="10" type="ORF">CRV08_13985</name>
</gene>
<dbReference type="RefSeq" id="WP_128983183.1">
    <property type="nucleotide sequence ID" value="NZ_PDKJ01000018.1"/>
</dbReference>
<evidence type="ECO:0000256" key="7">
    <source>
        <dbReference type="SAM" id="Coils"/>
    </source>
</evidence>
<dbReference type="InterPro" id="IPR013655">
    <property type="entry name" value="PAS_fold_3"/>
</dbReference>
<evidence type="ECO:0000313" key="11">
    <source>
        <dbReference type="Proteomes" id="UP000290172"/>
    </source>
</evidence>
<dbReference type="GO" id="GO:0000976">
    <property type="term" value="F:transcription cis-regulatory region binding"/>
    <property type="evidence" value="ECO:0007669"/>
    <property type="project" value="TreeGrafter"/>
</dbReference>
<keyword evidence="1 6" id="KW-0597">Phosphoprotein</keyword>
<dbReference type="InterPro" id="IPR035965">
    <property type="entry name" value="PAS-like_dom_sf"/>
</dbReference>
<protein>
    <recommendedName>
        <fullName evidence="12">Response regulatory domain-containing protein</fullName>
    </recommendedName>
</protein>
<keyword evidence="5" id="KW-0804">Transcription</keyword>
<organism evidence="10 11">
    <name type="scientific">Halarcobacter ebronensis</name>
    <dbReference type="NCBI Taxonomy" id="1462615"/>
    <lineage>
        <taxon>Bacteria</taxon>
        <taxon>Pseudomonadati</taxon>
        <taxon>Campylobacterota</taxon>
        <taxon>Epsilonproteobacteria</taxon>
        <taxon>Campylobacterales</taxon>
        <taxon>Arcobacteraceae</taxon>
        <taxon>Halarcobacter</taxon>
    </lineage>
</organism>
<dbReference type="PANTHER" id="PTHR48111:SF1">
    <property type="entry name" value="TWO-COMPONENT RESPONSE REGULATOR ORR33"/>
    <property type="match status" value="1"/>
</dbReference>
<dbReference type="InterPro" id="IPR039420">
    <property type="entry name" value="WalR-like"/>
</dbReference>
<dbReference type="Pfam" id="PF08447">
    <property type="entry name" value="PAS_3"/>
    <property type="match status" value="1"/>
</dbReference>
<evidence type="ECO:0000256" key="4">
    <source>
        <dbReference type="ARBA" id="ARBA00023125"/>
    </source>
</evidence>
<feature type="coiled-coil region" evidence="7">
    <location>
        <begin position="372"/>
        <end position="420"/>
    </location>
</feature>
<dbReference type="PROSITE" id="PS50110">
    <property type="entry name" value="RESPONSE_REGULATORY"/>
    <property type="match status" value="1"/>
</dbReference>
<dbReference type="NCBIfam" id="TIGR00229">
    <property type="entry name" value="sensory_box"/>
    <property type="match status" value="1"/>
</dbReference>
<dbReference type="SUPFAM" id="SSF52172">
    <property type="entry name" value="CheY-like"/>
    <property type="match status" value="1"/>
</dbReference>
<dbReference type="EMBL" id="PDKJ01000018">
    <property type="protein sequence ID" value="RXJ65937.1"/>
    <property type="molecule type" value="Genomic_DNA"/>
</dbReference>
<dbReference type="InterPro" id="IPR000014">
    <property type="entry name" value="PAS"/>
</dbReference>
<evidence type="ECO:0008006" key="12">
    <source>
        <dbReference type="Google" id="ProtNLM"/>
    </source>
</evidence>
<evidence type="ECO:0000256" key="2">
    <source>
        <dbReference type="ARBA" id="ARBA00023012"/>
    </source>
</evidence>
<evidence type="ECO:0000256" key="6">
    <source>
        <dbReference type="PROSITE-ProRule" id="PRU00169"/>
    </source>
</evidence>